<dbReference type="EMBL" id="JAABLQ010000001">
    <property type="protein sequence ID" value="NBN77379.1"/>
    <property type="molecule type" value="Genomic_DNA"/>
</dbReference>
<dbReference type="RefSeq" id="WP_161675702.1">
    <property type="nucleotide sequence ID" value="NZ_JAABLP010000002.1"/>
</dbReference>
<dbReference type="GO" id="GO:0046872">
    <property type="term" value="F:metal ion binding"/>
    <property type="evidence" value="ECO:0007669"/>
    <property type="project" value="UniProtKB-KW"/>
</dbReference>
<evidence type="ECO:0000313" key="1">
    <source>
        <dbReference type="EMBL" id="NBN77379.1"/>
    </source>
</evidence>
<dbReference type="Proteomes" id="UP000586722">
    <property type="component" value="Unassembled WGS sequence"/>
</dbReference>
<proteinExistence type="predicted"/>
<dbReference type="GO" id="GO:0019825">
    <property type="term" value="F:oxygen binding"/>
    <property type="evidence" value="ECO:0007669"/>
    <property type="project" value="InterPro"/>
</dbReference>
<name>A0A7X5F2N4_9HYPH</name>
<reference evidence="2" key="1">
    <citation type="submission" date="2020-01" db="EMBL/GenBank/DDBJ databases">
        <authorList>
            <person name="Fang Y."/>
            <person name="Sun R."/>
            <person name="Nie L."/>
            <person name="He J."/>
            <person name="Hao L."/>
            <person name="Wang L."/>
            <person name="Su S."/>
            <person name="Lv E."/>
            <person name="Zhang Z."/>
            <person name="Xie R."/>
            <person name="Liu H."/>
        </authorList>
    </citation>
    <scope>NUCLEOTIDE SEQUENCE [LARGE SCALE GENOMIC DNA]</scope>
    <source>
        <strain evidence="2">XCT-53</strain>
    </source>
</reference>
<dbReference type="Pfam" id="PF01152">
    <property type="entry name" value="Bac_globin"/>
    <property type="match status" value="1"/>
</dbReference>
<accession>A0A7X5F2N4</accession>
<dbReference type="Gene3D" id="1.10.490.10">
    <property type="entry name" value="Globins"/>
    <property type="match status" value="1"/>
</dbReference>
<evidence type="ECO:0000313" key="2">
    <source>
        <dbReference type="Proteomes" id="UP000586722"/>
    </source>
</evidence>
<dbReference type="InterPro" id="IPR001486">
    <property type="entry name" value="Hemoglobin_trunc"/>
</dbReference>
<keyword evidence="2" id="KW-1185">Reference proteome</keyword>
<dbReference type="SUPFAM" id="SSF46458">
    <property type="entry name" value="Globin-like"/>
    <property type="match status" value="1"/>
</dbReference>
<dbReference type="GO" id="GO:0020037">
    <property type="term" value="F:heme binding"/>
    <property type="evidence" value="ECO:0007669"/>
    <property type="project" value="InterPro"/>
</dbReference>
<protein>
    <submittedName>
        <fullName evidence="1">Uncharacterized protein</fullName>
    </submittedName>
</protein>
<dbReference type="InterPro" id="IPR012292">
    <property type="entry name" value="Globin/Proto"/>
</dbReference>
<comment type="caution">
    <text evidence="1">The sequence shown here is derived from an EMBL/GenBank/DDBJ whole genome shotgun (WGS) entry which is preliminary data.</text>
</comment>
<sequence length="125" mass="13483">MTLYLELGGRAAIRRALEATLSGGHPEQVEAREEFAEFLVFLFGGAPVYEGPALHQTVAPFCCGHQAYDRLVDALTEVLTASPQAAGLERDVRRALEQVRCHVVRSPHPVSLSAAAVASAQPRYA</sequence>
<dbReference type="InterPro" id="IPR009050">
    <property type="entry name" value="Globin-like_sf"/>
</dbReference>
<organism evidence="1 2">
    <name type="scientific">Pannonibacter tanglangensis</name>
    <dbReference type="NCBI Taxonomy" id="2750084"/>
    <lineage>
        <taxon>Bacteria</taxon>
        <taxon>Pseudomonadati</taxon>
        <taxon>Pseudomonadota</taxon>
        <taxon>Alphaproteobacteria</taxon>
        <taxon>Hyphomicrobiales</taxon>
        <taxon>Stappiaceae</taxon>
        <taxon>Pannonibacter</taxon>
    </lineage>
</organism>
<gene>
    <name evidence="1" type="ORF">GWI72_03765</name>
</gene>
<dbReference type="AlphaFoldDB" id="A0A7X5F2N4"/>